<proteinExistence type="predicted"/>
<protein>
    <submittedName>
        <fullName evidence="1">Uncharacterized protein</fullName>
    </submittedName>
</protein>
<evidence type="ECO:0000313" key="1">
    <source>
        <dbReference type="EMBL" id="GCE23557.1"/>
    </source>
</evidence>
<comment type="caution">
    <text evidence="1">The sequence shown here is derived from an EMBL/GenBank/DDBJ whole genome shotgun (WGS) entry which is preliminary data.</text>
</comment>
<dbReference type="Proteomes" id="UP000287188">
    <property type="component" value="Unassembled WGS sequence"/>
</dbReference>
<evidence type="ECO:0000313" key="2">
    <source>
        <dbReference type="Proteomes" id="UP000287188"/>
    </source>
</evidence>
<name>A0A402AWT5_9CHLR</name>
<organism evidence="1 2">
    <name type="scientific">Dictyobacter kobayashii</name>
    <dbReference type="NCBI Taxonomy" id="2014872"/>
    <lineage>
        <taxon>Bacteria</taxon>
        <taxon>Bacillati</taxon>
        <taxon>Chloroflexota</taxon>
        <taxon>Ktedonobacteria</taxon>
        <taxon>Ktedonobacterales</taxon>
        <taxon>Dictyobacteraceae</taxon>
        <taxon>Dictyobacter</taxon>
    </lineage>
</organism>
<reference evidence="2" key="1">
    <citation type="submission" date="2018-12" db="EMBL/GenBank/DDBJ databases">
        <title>Tengunoibacter tsumagoiensis gen. nov., sp. nov., Dictyobacter kobayashii sp. nov., D. alpinus sp. nov., and D. joshuensis sp. nov. and description of Dictyobacteraceae fam. nov. within the order Ktedonobacterales isolated from Tengu-no-mugimeshi.</title>
        <authorList>
            <person name="Wang C.M."/>
            <person name="Zheng Y."/>
            <person name="Sakai Y."/>
            <person name="Toyoda A."/>
            <person name="Minakuchi Y."/>
            <person name="Abe K."/>
            <person name="Yokota A."/>
            <person name="Yabe S."/>
        </authorList>
    </citation>
    <scope>NUCLEOTIDE SEQUENCE [LARGE SCALE GENOMIC DNA]</scope>
    <source>
        <strain evidence="2">Uno11</strain>
    </source>
</reference>
<dbReference type="EMBL" id="BIFS01000002">
    <property type="protein sequence ID" value="GCE23557.1"/>
    <property type="molecule type" value="Genomic_DNA"/>
</dbReference>
<accession>A0A402AWT5</accession>
<dbReference type="AlphaFoldDB" id="A0A402AWT5"/>
<gene>
    <name evidence="1" type="ORF">KDK_73570</name>
</gene>
<sequence>MHPEMVENIYKELPWAKRDLPFDATVSLSQLPPSFTHSLVDTRLIDFLEMVRAQDEQILEQISPDLVIHLYSAMGMKTRVLF</sequence>
<dbReference type="RefSeq" id="WP_126556971.1">
    <property type="nucleotide sequence ID" value="NZ_BIFS01000002.1"/>
</dbReference>
<keyword evidence="2" id="KW-1185">Reference proteome</keyword>